<dbReference type="AlphaFoldDB" id="A0AAW0KF00"/>
<proteinExistence type="predicted"/>
<keyword evidence="3" id="KW-1185">Reference proteome</keyword>
<dbReference type="EMBL" id="PKMF04000324">
    <property type="protein sequence ID" value="KAK7837699.1"/>
    <property type="molecule type" value="Genomic_DNA"/>
</dbReference>
<dbReference type="Proteomes" id="UP000237347">
    <property type="component" value="Unassembled WGS sequence"/>
</dbReference>
<evidence type="ECO:0000256" key="1">
    <source>
        <dbReference type="SAM" id="MobiDB-lite"/>
    </source>
</evidence>
<accession>A0AAW0KF00</accession>
<name>A0AAW0KF00_QUESU</name>
<sequence>MEDGDEIKVVVVEELEKILFKSGTNEKTLCIFLPAEKDQNKEMVKGKEDIDTSIPGASQEFDDDR</sequence>
<evidence type="ECO:0000313" key="3">
    <source>
        <dbReference type="Proteomes" id="UP000237347"/>
    </source>
</evidence>
<reference evidence="2 3" key="1">
    <citation type="journal article" date="2018" name="Sci. Data">
        <title>The draft genome sequence of cork oak.</title>
        <authorList>
            <person name="Ramos A.M."/>
            <person name="Usie A."/>
            <person name="Barbosa P."/>
            <person name="Barros P.M."/>
            <person name="Capote T."/>
            <person name="Chaves I."/>
            <person name="Simoes F."/>
            <person name="Abreu I."/>
            <person name="Carrasquinho I."/>
            <person name="Faro C."/>
            <person name="Guimaraes J.B."/>
            <person name="Mendonca D."/>
            <person name="Nobrega F."/>
            <person name="Rodrigues L."/>
            <person name="Saibo N.J.M."/>
            <person name="Varela M.C."/>
            <person name="Egas C."/>
            <person name="Matos J."/>
            <person name="Miguel C.M."/>
            <person name="Oliveira M.M."/>
            <person name="Ricardo C.P."/>
            <person name="Goncalves S."/>
        </authorList>
    </citation>
    <scope>NUCLEOTIDE SEQUENCE [LARGE SCALE GENOMIC DNA]</scope>
    <source>
        <strain evidence="3">cv. HL8</strain>
    </source>
</reference>
<gene>
    <name evidence="2" type="ORF">CFP56_020905</name>
</gene>
<protein>
    <submittedName>
        <fullName evidence="2">Uncharacterized protein</fullName>
    </submittedName>
</protein>
<evidence type="ECO:0000313" key="2">
    <source>
        <dbReference type="EMBL" id="KAK7837699.1"/>
    </source>
</evidence>
<feature type="region of interest" description="Disordered" evidence="1">
    <location>
        <begin position="42"/>
        <end position="65"/>
    </location>
</feature>
<organism evidence="2 3">
    <name type="scientific">Quercus suber</name>
    <name type="common">Cork oak</name>
    <dbReference type="NCBI Taxonomy" id="58331"/>
    <lineage>
        <taxon>Eukaryota</taxon>
        <taxon>Viridiplantae</taxon>
        <taxon>Streptophyta</taxon>
        <taxon>Embryophyta</taxon>
        <taxon>Tracheophyta</taxon>
        <taxon>Spermatophyta</taxon>
        <taxon>Magnoliopsida</taxon>
        <taxon>eudicotyledons</taxon>
        <taxon>Gunneridae</taxon>
        <taxon>Pentapetalae</taxon>
        <taxon>rosids</taxon>
        <taxon>fabids</taxon>
        <taxon>Fagales</taxon>
        <taxon>Fagaceae</taxon>
        <taxon>Quercus</taxon>
    </lineage>
</organism>
<comment type="caution">
    <text evidence="2">The sequence shown here is derived from an EMBL/GenBank/DDBJ whole genome shotgun (WGS) entry which is preliminary data.</text>
</comment>